<dbReference type="EMBL" id="CP060723">
    <property type="protein sequence ID" value="QNN44688.1"/>
    <property type="molecule type" value="Genomic_DNA"/>
</dbReference>
<dbReference type="GO" id="GO:0000155">
    <property type="term" value="F:phosphorelay sensor kinase activity"/>
    <property type="evidence" value="ECO:0007669"/>
    <property type="project" value="InterPro"/>
</dbReference>
<dbReference type="PRINTS" id="PR00344">
    <property type="entry name" value="BCTRLSENSOR"/>
</dbReference>
<dbReference type="PROSITE" id="PS50109">
    <property type="entry name" value="HIS_KIN"/>
    <property type="match status" value="1"/>
</dbReference>
<reference evidence="5 6" key="1">
    <citation type="submission" date="2020-08" db="EMBL/GenBank/DDBJ databases">
        <title>Genome sequence of Pedobacter roseus KACC 11594T.</title>
        <authorList>
            <person name="Hyun D.-W."/>
            <person name="Bae J.-W."/>
        </authorList>
    </citation>
    <scope>NUCLEOTIDE SEQUENCE [LARGE SCALE GENOMIC DNA]</scope>
    <source>
        <strain evidence="5 6">KACC 11594</strain>
    </source>
</reference>
<feature type="domain" description="Histidine kinase" evidence="4">
    <location>
        <begin position="200"/>
        <end position="414"/>
    </location>
</feature>
<dbReference type="CDD" id="cd00082">
    <property type="entry name" value="HisKA"/>
    <property type="match status" value="1"/>
</dbReference>
<evidence type="ECO:0000313" key="6">
    <source>
        <dbReference type="Proteomes" id="UP000515806"/>
    </source>
</evidence>
<dbReference type="Gene3D" id="3.30.565.10">
    <property type="entry name" value="Histidine kinase-like ATPase, C-terminal domain"/>
    <property type="match status" value="1"/>
</dbReference>
<keyword evidence="5" id="KW-0808">Transferase</keyword>
<sequence length="415" mass="46895">MSDFTNKFQYLCMGVFPEPNNEHLRLKALQSYGVLDTLPDIDLDELTVLASEICQSPIALISLLDDKRQWFKSHFGLNTTETPKEQAFCSHAIMQPTELMIINDARFDHRFANNPLVTGNPNIVFYAGVPLVNSEGFPLGTLCVIDRKPRELSEQQQKSLRILAKQVMTQLELKRKVVELEKANSVLEETNEFIRQFALSAAHDIKNPLSSIKMTSQMLQKRLLKSGDTDNLKLVDMSLSSAQKLLNLVDDMLNYSFKPELLTSAQAEIHLHELLERISTMIKVDTGVNITFPTLTQPIYCSTIAVEQIFLNLLTNAIRYNDKAAVEIKIMFEESDHQYHFEVHDNGIGIDNLHLTRIFDKHVTLNKTDRFDQKGTGIGLASVKNLVEKMNGQIVVESEPGLGSIFKFSLGKIKS</sequence>
<dbReference type="Pfam" id="PF01590">
    <property type="entry name" value="GAF"/>
    <property type="match status" value="1"/>
</dbReference>
<dbReference type="InterPro" id="IPR036097">
    <property type="entry name" value="HisK_dim/P_sf"/>
</dbReference>
<evidence type="ECO:0000256" key="3">
    <source>
        <dbReference type="ARBA" id="ARBA00022553"/>
    </source>
</evidence>
<dbReference type="Pfam" id="PF00512">
    <property type="entry name" value="HisKA"/>
    <property type="match status" value="1"/>
</dbReference>
<gene>
    <name evidence="5" type="ORF">H9L23_11690</name>
</gene>
<dbReference type="SMART" id="SM00065">
    <property type="entry name" value="GAF"/>
    <property type="match status" value="1"/>
</dbReference>
<dbReference type="SUPFAM" id="SSF55781">
    <property type="entry name" value="GAF domain-like"/>
    <property type="match status" value="1"/>
</dbReference>
<dbReference type="KEGG" id="proe:H9L23_11690"/>
<dbReference type="PANTHER" id="PTHR43102:SF2">
    <property type="entry name" value="GAF DOMAIN-CONTAINING PROTEIN"/>
    <property type="match status" value="1"/>
</dbReference>
<dbReference type="SUPFAM" id="SSF55874">
    <property type="entry name" value="ATPase domain of HSP90 chaperone/DNA topoisomerase II/histidine kinase"/>
    <property type="match status" value="1"/>
</dbReference>
<name>A0A7G9QMW3_9SPHI</name>
<proteinExistence type="predicted"/>
<dbReference type="PANTHER" id="PTHR43102">
    <property type="entry name" value="SLR1143 PROTEIN"/>
    <property type="match status" value="1"/>
</dbReference>
<accession>A0A7G9QMW3</accession>
<dbReference type="InterPro" id="IPR003018">
    <property type="entry name" value="GAF"/>
</dbReference>
<dbReference type="InterPro" id="IPR003661">
    <property type="entry name" value="HisK_dim/P_dom"/>
</dbReference>
<dbReference type="InterPro" id="IPR036890">
    <property type="entry name" value="HATPase_C_sf"/>
</dbReference>
<evidence type="ECO:0000313" key="5">
    <source>
        <dbReference type="EMBL" id="QNN44688.1"/>
    </source>
</evidence>
<dbReference type="SMART" id="SM00388">
    <property type="entry name" value="HisKA"/>
    <property type="match status" value="1"/>
</dbReference>
<dbReference type="RefSeq" id="WP_187595119.1">
    <property type="nucleotide sequence ID" value="NZ_CP060723.1"/>
</dbReference>
<dbReference type="Pfam" id="PF02518">
    <property type="entry name" value="HATPase_c"/>
    <property type="match status" value="1"/>
</dbReference>
<dbReference type="Gene3D" id="1.10.287.130">
    <property type="match status" value="1"/>
</dbReference>
<keyword evidence="5" id="KW-0418">Kinase</keyword>
<dbReference type="InterPro" id="IPR029016">
    <property type="entry name" value="GAF-like_dom_sf"/>
</dbReference>
<dbReference type="SUPFAM" id="SSF47384">
    <property type="entry name" value="Homodimeric domain of signal transducing histidine kinase"/>
    <property type="match status" value="1"/>
</dbReference>
<dbReference type="Proteomes" id="UP000515806">
    <property type="component" value="Chromosome"/>
</dbReference>
<dbReference type="EC" id="2.7.13.3" evidence="2"/>
<dbReference type="AlphaFoldDB" id="A0A7G9QMW3"/>
<keyword evidence="3" id="KW-0597">Phosphoprotein</keyword>
<protein>
    <recommendedName>
        <fullName evidence="2">histidine kinase</fullName>
        <ecNumber evidence="2">2.7.13.3</ecNumber>
    </recommendedName>
</protein>
<dbReference type="SMART" id="SM00387">
    <property type="entry name" value="HATPase_c"/>
    <property type="match status" value="1"/>
</dbReference>
<dbReference type="Gene3D" id="3.30.450.40">
    <property type="match status" value="1"/>
</dbReference>
<evidence type="ECO:0000259" key="4">
    <source>
        <dbReference type="PROSITE" id="PS50109"/>
    </source>
</evidence>
<comment type="catalytic activity">
    <reaction evidence="1">
        <text>ATP + protein L-histidine = ADP + protein N-phospho-L-histidine.</text>
        <dbReference type="EC" id="2.7.13.3"/>
    </reaction>
</comment>
<dbReference type="InterPro" id="IPR005467">
    <property type="entry name" value="His_kinase_dom"/>
</dbReference>
<evidence type="ECO:0000256" key="2">
    <source>
        <dbReference type="ARBA" id="ARBA00012438"/>
    </source>
</evidence>
<keyword evidence="6" id="KW-1185">Reference proteome</keyword>
<dbReference type="InterPro" id="IPR004358">
    <property type="entry name" value="Sig_transdc_His_kin-like_C"/>
</dbReference>
<organism evidence="5 6">
    <name type="scientific">Pedobacter roseus</name>
    <dbReference type="NCBI Taxonomy" id="336820"/>
    <lineage>
        <taxon>Bacteria</taxon>
        <taxon>Pseudomonadati</taxon>
        <taxon>Bacteroidota</taxon>
        <taxon>Sphingobacteriia</taxon>
        <taxon>Sphingobacteriales</taxon>
        <taxon>Sphingobacteriaceae</taxon>
        <taxon>Pedobacter</taxon>
    </lineage>
</organism>
<evidence type="ECO:0000256" key="1">
    <source>
        <dbReference type="ARBA" id="ARBA00000085"/>
    </source>
</evidence>
<dbReference type="InterPro" id="IPR003594">
    <property type="entry name" value="HATPase_dom"/>
</dbReference>